<protein>
    <submittedName>
        <fullName evidence="4">Uncharacterized protein</fullName>
    </submittedName>
</protein>
<evidence type="ECO:0000313" key="1">
    <source>
        <dbReference type="EMBL" id="CAF0717383.1"/>
    </source>
</evidence>
<dbReference type="EMBL" id="CAJNOM010000019">
    <property type="protein sequence ID" value="CAF0814522.1"/>
    <property type="molecule type" value="Genomic_DNA"/>
</dbReference>
<sequence>MASDSNSQPSFLPRSYLPIMNSSDSYDEITSGVLRQTKHRNIFQRFFGKLHATPFIYTDELKQYSINGGNVNNNGRTVLTKK</sequence>
<dbReference type="AlphaFoldDB" id="A0A813TUX9"/>
<proteinExistence type="predicted"/>
<dbReference type="EMBL" id="CAJOAZ010000145">
    <property type="protein sequence ID" value="CAF3551873.1"/>
    <property type="molecule type" value="Genomic_DNA"/>
</dbReference>
<keyword evidence="7" id="KW-1185">Reference proteome</keyword>
<name>A0A813TUX9_9BILA</name>
<dbReference type="EMBL" id="CAJNOG010000019">
    <property type="protein sequence ID" value="CAF0769588.1"/>
    <property type="molecule type" value="Genomic_DNA"/>
</dbReference>
<dbReference type="Proteomes" id="UP000663860">
    <property type="component" value="Unassembled WGS sequence"/>
</dbReference>
<organism evidence="4 7">
    <name type="scientific">Adineta steineri</name>
    <dbReference type="NCBI Taxonomy" id="433720"/>
    <lineage>
        <taxon>Eukaryota</taxon>
        <taxon>Metazoa</taxon>
        <taxon>Spiralia</taxon>
        <taxon>Gnathifera</taxon>
        <taxon>Rotifera</taxon>
        <taxon>Eurotatoria</taxon>
        <taxon>Bdelloidea</taxon>
        <taxon>Adinetida</taxon>
        <taxon>Adinetidae</taxon>
        <taxon>Adineta</taxon>
    </lineage>
</organism>
<reference evidence="4" key="1">
    <citation type="submission" date="2021-02" db="EMBL/GenBank/DDBJ databases">
        <authorList>
            <person name="Nowell W R."/>
        </authorList>
    </citation>
    <scope>NUCLEOTIDE SEQUENCE</scope>
</reference>
<dbReference type="Proteomes" id="UP000663845">
    <property type="component" value="Unassembled WGS sequence"/>
</dbReference>
<dbReference type="Proteomes" id="UP000663832">
    <property type="component" value="Unassembled WGS sequence"/>
</dbReference>
<dbReference type="Proteomes" id="UP000663891">
    <property type="component" value="Unassembled WGS sequence"/>
</dbReference>
<evidence type="ECO:0000313" key="4">
    <source>
        <dbReference type="EMBL" id="CAF0814522.1"/>
    </source>
</evidence>
<accession>A0A813TUX9</accession>
<evidence type="ECO:0000313" key="2">
    <source>
        <dbReference type="EMBL" id="CAF0769588.1"/>
    </source>
</evidence>
<dbReference type="OrthoDB" id="10079968at2759"/>
<dbReference type="Proteomes" id="UP000663844">
    <property type="component" value="Unassembled WGS sequence"/>
</dbReference>
<dbReference type="EMBL" id="CAJNOE010000006">
    <property type="protein sequence ID" value="CAF0717383.1"/>
    <property type="molecule type" value="Genomic_DNA"/>
</dbReference>
<comment type="caution">
    <text evidence="4">The sequence shown here is derived from an EMBL/GenBank/DDBJ whole genome shotgun (WGS) entry which is preliminary data.</text>
</comment>
<evidence type="ECO:0000313" key="6">
    <source>
        <dbReference type="EMBL" id="CAF3605434.1"/>
    </source>
</evidence>
<evidence type="ECO:0000313" key="7">
    <source>
        <dbReference type="Proteomes" id="UP000663832"/>
    </source>
</evidence>
<dbReference type="EMBL" id="CAJOBB010000195">
    <property type="protein sequence ID" value="CAF3605434.1"/>
    <property type="molecule type" value="Genomic_DNA"/>
</dbReference>
<dbReference type="EMBL" id="CAJNON010000012">
    <property type="protein sequence ID" value="CAF0772139.1"/>
    <property type="molecule type" value="Genomic_DNA"/>
</dbReference>
<evidence type="ECO:0000313" key="5">
    <source>
        <dbReference type="EMBL" id="CAF3551873.1"/>
    </source>
</evidence>
<evidence type="ECO:0000313" key="3">
    <source>
        <dbReference type="EMBL" id="CAF0772139.1"/>
    </source>
</evidence>
<dbReference type="Proteomes" id="UP000663868">
    <property type="component" value="Unassembled WGS sequence"/>
</dbReference>
<gene>
    <name evidence="1" type="ORF">IZO911_LOCUS1327</name>
    <name evidence="2" type="ORF">JYZ213_LOCUS3538</name>
    <name evidence="6" type="ORF">KXQ929_LOCUS5358</name>
    <name evidence="5" type="ORF">OXD698_LOCUS3970</name>
    <name evidence="4" type="ORF">QVE165_LOCUS4922</name>
    <name evidence="3" type="ORF">VCS650_LOCUS2432</name>
</gene>